<dbReference type="InterPro" id="IPR045058">
    <property type="entry name" value="GIMA/IAN/Toc"/>
</dbReference>
<evidence type="ECO:0000313" key="6">
    <source>
        <dbReference type="EMBL" id="KAJ8301292.1"/>
    </source>
</evidence>
<feature type="region of interest" description="Disordered" evidence="4">
    <location>
        <begin position="342"/>
        <end position="372"/>
    </location>
</feature>
<feature type="domain" description="AIG1-type G" evidence="5">
    <location>
        <begin position="42"/>
        <end position="239"/>
    </location>
</feature>
<evidence type="ECO:0000256" key="1">
    <source>
        <dbReference type="ARBA" id="ARBA00008535"/>
    </source>
</evidence>
<evidence type="ECO:0000256" key="3">
    <source>
        <dbReference type="ARBA" id="ARBA00023134"/>
    </source>
</evidence>
<sequence>MESGLRNIEETTFITLLKVIESTAVIFGQIMERKLEQSAENMDEIRICVVGPTGGGKSSLLNTILDDHRFETGLSPKPVTRKIQEASYKRGRHSIRVVDTPGMFDSYFSETEIVKELKQCCTMISPGPHVVLFVMRIGHYLGPETFKSYLDYFGQGILEHTVIVFTGLDILEKEGSSLDQYFSNAPPFFNDILRKYKHTVIDSTKATNDSSQQLQEMIESTTKENQTHSHNIASVLNKKWEKVASIVKSRKQDYENEQRKIISAIETILAYPVSKRTRSRNWLVEVENILNGTNWQELLERLPEKSRIQLKEIYDKENMGIKRRAGHCRDASPSISNIVKRTRQTPSLSNENKSLNTSHKKQVQIQQRKQKK</sequence>
<evidence type="ECO:0000256" key="2">
    <source>
        <dbReference type="ARBA" id="ARBA00022741"/>
    </source>
</evidence>
<protein>
    <recommendedName>
        <fullName evidence="5">AIG1-type G domain-containing protein</fullName>
    </recommendedName>
</protein>
<comment type="similarity">
    <text evidence="1">Belongs to the TRAFAC class TrmE-Era-EngA-EngB-Septin-like GTPase superfamily. AIG1/Toc34/Toc159-like paraseptin GTPase family. IAN subfamily.</text>
</comment>
<proteinExistence type="inferred from homology"/>
<comment type="caution">
    <text evidence="6">The sequence shown here is derived from an EMBL/GenBank/DDBJ whole genome shotgun (WGS) entry which is preliminary data.</text>
</comment>
<evidence type="ECO:0000256" key="4">
    <source>
        <dbReference type="SAM" id="MobiDB-lite"/>
    </source>
</evidence>
<keyword evidence="3" id="KW-0342">GTP-binding</keyword>
<dbReference type="Proteomes" id="UP001217089">
    <property type="component" value="Unassembled WGS sequence"/>
</dbReference>
<dbReference type="PANTHER" id="PTHR10903">
    <property type="entry name" value="GTPASE, IMAP FAMILY MEMBER-RELATED"/>
    <property type="match status" value="1"/>
</dbReference>
<dbReference type="EMBL" id="JARBDR010000918">
    <property type="protein sequence ID" value="KAJ8301292.1"/>
    <property type="molecule type" value="Genomic_DNA"/>
</dbReference>
<dbReference type="InterPro" id="IPR006703">
    <property type="entry name" value="G_AIG1"/>
</dbReference>
<feature type="compositionally biased region" description="Polar residues" evidence="4">
    <location>
        <begin position="342"/>
        <end position="357"/>
    </location>
</feature>
<reference evidence="6 7" key="1">
    <citation type="submission" date="2022-12" db="EMBL/GenBank/DDBJ databases">
        <title>Chromosome-level genome of Tegillarca granosa.</title>
        <authorList>
            <person name="Kim J."/>
        </authorList>
    </citation>
    <scope>NUCLEOTIDE SEQUENCE [LARGE SCALE GENOMIC DNA]</scope>
    <source>
        <strain evidence="6">Teg-2019</strain>
        <tissue evidence="6">Adductor muscle</tissue>
    </source>
</reference>
<keyword evidence="2" id="KW-0547">Nucleotide-binding</keyword>
<evidence type="ECO:0000259" key="5">
    <source>
        <dbReference type="PROSITE" id="PS51720"/>
    </source>
</evidence>
<dbReference type="InterPro" id="IPR027417">
    <property type="entry name" value="P-loop_NTPase"/>
</dbReference>
<accession>A0ABQ9EBN0</accession>
<dbReference type="SUPFAM" id="SSF52540">
    <property type="entry name" value="P-loop containing nucleoside triphosphate hydrolases"/>
    <property type="match status" value="1"/>
</dbReference>
<dbReference type="PANTHER" id="PTHR10903:SF184">
    <property type="entry name" value="GTP-BINDING PROTEIN A"/>
    <property type="match status" value="1"/>
</dbReference>
<gene>
    <name evidence="6" type="ORF">KUTeg_020279</name>
</gene>
<dbReference type="Pfam" id="PF04548">
    <property type="entry name" value="AIG1"/>
    <property type="match status" value="1"/>
</dbReference>
<evidence type="ECO:0000313" key="7">
    <source>
        <dbReference type="Proteomes" id="UP001217089"/>
    </source>
</evidence>
<dbReference type="PROSITE" id="PS51720">
    <property type="entry name" value="G_AIG1"/>
    <property type="match status" value="1"/>
</dbReference>
<keyword evidence="7" id="KW-1185">Reference proteome</keyword>
<feature type="compositionally biased region" description="Basic residues" evidence="4">
    <location>
        <begin position="358"/>
        <end position="372"/>
    </location>
</feature>
<organism evidence="6 7">
    <name type="scientific">Tegillarca granosa</name>
    <name type="common">Malaysian cockle</name>
    <name type="synonym">Anadara granosa</name>
    <dbReference type="NCBI Taxonomy" id="220873"/>
    <lineage>
        <taxon>Eukaryota</taxon>
        <taxon>Metazoa</taxon>
        <taxon>Spiralia</taxon>
        <taxon>Lophotrochozoa</taxon>
        <taxon>Mollusca</taxon>
        <taxon>Bivalvia</taxon>
        <taxon>Autobranchia</taxon>
        <taxon>Pteriomorphia</taxon>
        <taxon>Arcoida</taxon>
        <taxon>Arcoidea</taxon>
        <taxon>Arcidae</taxon>
        <taxon>Tegillarca</taxon>
    </lineage>
</organism>
<dbReference type="Gene3D" id="3.40.50.300">
    <property type="entry name" value="P-loop containing nucleotide triphosphate hydrolases"/>
    <property type="match status" value="1"/>
</dbReference>
<name>A0ABQ9EBN0_TEGGR</name>